<comment type="caution">
    <text evidence="1">The sequence shown here is derived from an EMBL/GenBank/DDBJ whole genome shotgun (WGS) entry which is preliminary data.</text>
</comment>
<dbReference type="InterPro" id="IPR008948">
    <property type="entry name" value="L-Aspartase-like"/>
</dbReference>
<evidence type="ECO:0000313" key="1">
    <source>
        <dbReference type="EMBL" id="MEA5446525.1"/>
    </source>
</evidence>
<dbReference type="Gene3D" id="1.20.200.10">
    <property type="entry name" value="Fumarase/aspartase (Central domain)"/>
    <property type="match status" value="1"/>
</dbReference>
<protein>
    <submittedName>
        <fullName evidence="1">Uncharacterized protein</fullName>
    </submittedName>
</protein>
<dbReference type="SUPFAM" id="SSF48557">
    <property type="entry name" value="L-aspartase-like"/>
    <property type="match status" value="1"/>
</dbReference>
<organism evidence="1 2">
    <name type="scientific">Natronospira elongata</name>
    <dbReference type="NCBI Taxonomy" id="3110268"/>
    <lineage>
        <taxon>Bacteria</taxon>
        <taxon>Pseudomonadati</taxon>
        <taxon>Pseudomonadota</taxon>
        <taxon>Gammaproteobacteria</taxon>
        <taxon>Natronospirales</taxon>
        <taxon>Natronospiraceae</taxon>
        <taxon>Natronospira</taxon>
    </lineage>
</organism>
<dbReference type="AlphaFoldDB" id="A0AAP6JGE4"/>
<dbReference type="EMBL" id="JAYGII010000037">
    <property type="protein sequence ID" value="MEA5446525.1"/>
    <property type="molecule type" value="Genomic_DNA"/>
</dbReference>
<reference evidence="1 2" key="1">
    <citation type="submission" date="2023-12" db="EMBL/GenBank/DDBJ databases">
        <title>Whole-genome sequencing of halo(alkali)philic microorganisms from hypersaline lakes.</title>
        <authorList>
            <person name="Sorokin D.Y."/>
            <person name="Merkel A.Y."/>
            <person name="Messina E."/>
            <person name="Yakimov M."/>
        </authorList>
    </citation>
    <scope>NUCLEOTIDE SEQUENCE [LARGE SCALE GENOMIC DNA]</scope>
    <source>
        <strain evidence="1 2">AB-CW1</strain>
    </source>
</reference>
<accession>A0AAP6JGE4</accession>
<feature type="non-terminal residue" evidence="1">
    <location>
        <position position="1"/>
    </location>
</feature>
<sequence>FDVLAIEAMVLAQAVDLSGKHGFAHATRKWTDWLRDDIPFLNQDRALSDEIIALAGKMSSSDVPLSLPKDQEEH</sequence>
<dbReference type="GO" id="GO:0003824">
    <property type="term" value="F:catalytic activity"/>
    <property type="evidence" value="ECO:0007669"/>
    <property type="project" value="InterPro"/>
</dbReference>
<dbReference type="Proteomes" id="UP001302316">
    <property type="component" value="Unassembled WGS sequence"/>
</dbReference>
<proteinExistence type="predicted"/>
<keyword evidence="2" id="KW-1185">Reference proteome</keyword>
<evidence type="ECO:0000313" key="2">
    <source>
        <dbReference type="Proteomes" id="UP001302316"/>
    </source>
</evidence>
<name>A0AAP6JGE4_9GAMM</name>
<gene>
    <name evidence="1" type="ORF">VCB98_11920</name>
</gene>